<protein>
    <submittedName>
        <fullName evidence="1">Uncharacterized protein</fullName>
    </submittedName>
</protein>
<gene>
    <name evidence="1" type="ORF">Golob_018089</name>
</gene>
<accession>A0A7J8M9C3</accession>
<dbReference type="AlphaFoldDB" id="A0A7J8M9C3"/>
<comment type="caution">
    <text evidence="1">The sequence shown here is derived from an EMBL/GenBank/DDBJ whole genome shotgun (WGS) entry which is preliminary data.</text>
</comment>
<dbReference type="Proteomes" id="UP000593572">
    <property type="component" value="Unassembled WGS sequence"/>
</dbReference>
<proteinExistence type="predicted"/>
<feature type="non-terminal residue" evidence="1">
    <location>
        <position position="32"/>
    </location>
</feature>
<keyword evidence="2" id="KW-1185">Reference proteome</keyword>
<reference evidence="1 2" key="1">
    <citation type="journal article" date="2019" name="Genome Biol. Evol.">
        <title>Insights into the evolution of the New World diploid cottons (Gossypium, subgenus Houzingenia) based on genome sequencing.</title>
        <authorList>
            <person name="Grover C.E."/>
            <person name="Arick M.A. 2nd"/>
            <person name="Thrash A."/>
            <person name="Conover J.L."/>
            <person name="Sanders W.S."/>
            <person name="Peterson D.G."/>
            <person name="Frelichowski J.E."/>
            <person name="Scheffler J.A."/>
            <person name="Scheffler B.E."/>
            <person name="Wendel J.F."/>
        </authorList>
    </citation>
    <scope>NUCLEOTIDE SEQUENCE [LARGE SCALE GENOMIC DNA]</scope>
    <source>
        <strain evidence="1">157</strain>
        <tissue evidence="1">Leaf</tissue>
    </source>
</reference>
<evidence type="ECO:0000313" key="1">
    <source>
        <dbReference type="EMBL" id="MBA0561243.1"/>
    </source>
</evidence>
<name>A0A7J8M9C3_9ROSI</name>
<sequence length="32" mass="4021">MKMKNIKMVRERSKFPLYNVKLKFSLRMLFKD</sequence>
<organism evidence="1 2">
    <name type="scientific">Gossypium lobatum</name>
    <dbReference type="NCBI Taxonomy" id="34289"/>
    <lineage>
        <taxon>Eukaryota</taxon>
        <taxon>Viridiplantae</taxon>
        <taxon>Streptophyta</taxon>
        <taxon>Embryophyta</taxon>
        <taxon>Tracheophyta</taxon>
        <taxon>Spermatophyta</taxon>
        <taxon>Magnoliopsida</taxon>
        <taxon>eudicotyledons</taxon>
        <taxon>Gunneridae</taxon>
        <taxon>Pentapetalae</taxon>
        <taxon>rosids</taxon>
        <taxon>malvids</taxon>
        <taxon>Malvales</taxon>
        <taxon>Malvaceae</taxon>
        <taxon>Malvoideae</taxon>
        <taxon>Gossypium</taxon>
    </lineage>
</organism>
<evidence type="ECO:0000313" key="2">
    <source>
        <dbReference type="Proteomes" id="UP000593572"/>
    </source>
</evidence>
<dbReference type="EMBL" id="JABEZX010000007">
    <property type="protein sequence ID" value="MBA0561243.1"/>
    <property type="molecule type" value="Genomic_DNA"/>
</dbReference>